<dbReference type="GO" id="GO:0005737">
    <property type="term" value="C:cytoplasm"/>
    <property type="evidence" value="ECO:0007669"/>
    <property type="project" value="UniProtKB-SubCell"/>
</dbReference>
<feature type="region of interest" description="Disordered" evidence="10">
    <location>
        <begin position="26"/>
        <end position="93"/>
    </location>
</feature>
<evidence type="ECO:0000256" key="7">
    <source>
        <dbReference type="ARBA" id="ARBA00023242"/>
    </source>
</evidence>
<proteinExistence type="inferred from homology"/>
<evidence type="ECO:0000256" key="4">
    <source>
        <dbReference type="ARBA" id="ARBA00022448"/>
    </source>
</evidence>
<keyword evidence="12" id="KW-1185">Reference proteome</keyword>
<comment type="function">
    <text evidence="8 9">Involved in ubiquitin-mediated protein degradation. Regulatory factor in the ubiquitin/proteasome pathway that controls the turnover of proteasome substrates. Targets proteasomes to the nucleus and facilitates the degradation of nuclear proteins.</text>
</comment>
<evidence type="ECO:0000256" key="3">
    <source>
        <dbReference type="ARBA" id="ARBA00016204"/>
    </source>
</evidence>
<name>A0A6G1LET5_9PEZI</name>
<keyword evidence="7 9" id="KW-0539">Nucleus</keyword>
<dbReference type="Gene3D" id="1.20.58.1590">
    <property type="entry name" value="Tethering factor for nuclear proteasome Cut8/Sts1"/>
    <property type="match status" value="1"/>
</dbReference>
<dbReference type="Proteomes" id="UP000799436">
    <property type="component" value="Unassembled WGS sequence"/>
</dbReference>
<dbReference type="PANTHER" id="PTHR28032:SF1">
    <property type="entry name" value="FI02826P"/>
    <property type="match status" value="1"/>
</dbReference>
<dbReference type="GO" id="GO:0015031">
    <property type="term" value="P:protein transport"/>
    <property type="evidence" value="ECO:0007669"/>
    <property type="project" value="UniProtKB-UniRule"/>
</dbReference>
<dbReference type="OrthoDB" id="10061064at2759"/>
<dbReference type="InterPro" id="IPR013868">
    <property type="entry name" value="Cut8/Sts1_fam"/>
</dbReference>
<dbReference type="GO" id="GO:0071630">
    <property type="term" value="P:nuclear protein quality control by the ubiquitin-proteasome system"/>
    <property type="evidence" value="ECO:0007669"/>
    <property type="project" value="UniProtKB-UniRule"/>
</dbReference>
<evidence type="ECO:0000256" key="2">
    <source>
        <dbReference type="ARBA" id="ARBA00011464"/>
    </source>
</evidence>
<dbReference type="GO" id="GO:0070628">
    <property type="term" value="F:proteasome binding"/>
    <property type="evidence" value="ECO:0007669"/>
    <property type="project" value="TreeGrafter"/>
</dbReference>
<accession>A0A6G1LET5</accession>
<evidence type="ECO:0000313" key="12">
    <source>
        <dbReference type="Proteomes" id="UP000799436"/>
    </source>
</evidence>
<protein>
    <recommendedName>
        <fullName evidence="3 9">Tethering factor for nuclear proteasome STS1</fullName>
    </recommendedName>
</protein>
<evidence type="ECO:0000256" key="5">
    <source>
        <dbReference type="ARBA" id="ARBA00022490"/>
    </source>
</evidence>
<gene>
    <name evidence="11" type="ORF">EJ03DRAFT_325796</name>
</gene>
<reference evidence="11" key="1">
    <citation type="journal article" date="2020" name="Stud. Mycol.">
        <title>101 Dothideomycetes genomes: a test case for predicting lifestyles and emergence of pathogens.</title>
        <authorList>
            <person name="Haridas S."/>
            <person name="Albert R."/>
            <person name="Binder M."/>
            <person name="Bloem J."/>
            <person name="Labutti K."/>
            <person name="Salamov A."/>
            <person name="Andreopoulos B."/>
            <person name="Baker S."/>
            <person name="Barry K."/>
            <person name="Bills G."/>
            <person name="Bluhm B."/>
            <person name="Cannon C."/>
            <person name="Castanera R."/>
            <person name="Culley D."/>
            <person name="Daum C."/>
            <person name="Ezra D."/>
            <person name="Gonzalez J."/>
            <person name="Henrissat B."/>
            <person name="Kuo A."/>
            <person name="Liang C."/>
            <person name="Lipzen A."/>
            <person name="Lutzoni F."/>
            <person name="Magnuson J."/>
            <person name="Mondo S."/>
            <person name="Nolan M."/>
            <person name="Ohm R."/>
            <person name="Pangilinan J."/>
            <person name="Park H.-J."/>
            <person name="Ramirez L."/>
            <person name="Alfaro M."/>
            <person name="Sun H."/>
            <person name="Tritt A."/>
            <person name="Yoshinaga Y."/>
            <person name="Zwiers L.-H."/>
            <person name="Turgeon B."/>
            <person name="Goodwin S."/>
            <person name="Spatafora J."/>
            <person name="Crous P."/>
            <person name="Grigoriev I."/>
        </authorList>
    </citation>
    <scope>NUCLEOTIDE SEQUENCE</scope>
    <source>
        <strain evidence="11">CBS 116005</strain>
    </source>
</reference>
<evidence type="ECO:0000256" key="1">
    <source>
        <dbReference type="ARBA" id="ARBA00006199"/>
    </source>
</evidence>
<evidence type="ECO:0000256" key="10">
    <source>
        <dbReference type="SAM" id="MobiDB-lite"/>
    </source>
</evidence>
<organism evidence="11 12">
    <name type="scientific">Teratosphaeria nubilosa</name>
    <dbReference type="NCBI Taxonomy" id="161662"/>
    <lineage>
        <taxon>Eukaryota</taxon>
        <taxon>Fungi</taxon>
        <taxon>Dikarya</taxon>
        <taxon>Ascomycota</taxon>
        <taxon>Pezizomycotina</taxon>
        <taxon>Dothideomycetes</taxon>
        <taxon>Dothideomycetidae</taxon>
        <taxon>Mycosphaerellales</taxon>
        <taxon>Teratosphaeriaceae</taxon>
        <taxon>Teratosphaeria</taxon>
    </lineage>
</organism>
<dbReference type="GO" id="GO:0031144">
    <property type="term" value="P:proteasome localization"/>
    <property type="evidence" value="ECO:0007669"/>
    <property type="project" value="UniProtKB-UniRule"/>
</dbReference>
<evidence type="ECO:0000313" key="11">
    <source>
        <dbReference type="EMBL" id="KAF2771366.1"/>
    </source>
</evidence>
<comment type="similarity">
    <text evidence="1 9">Belongs to the cut8/STS1 family.</text>
</comment>
<keyword evidence="6 9" id="KW-0653">Protein transport</keyword>
<comment type="subunit">
    <text evidence="2 9">Binds the proteasome.</text>
</comment>
<evidence type="ECO:0000256" key="8">
    <source>
        <dbReference type="ARBA" id="ARBA00025651"/>
    </source>
</evidence>
<dbReference type="AlphaFoldDB" id="A0A6G1LET5"/>
<evidence type="ECO:0000256" key="9">
    <source>
        <dbReference type="RuleBase" id="RU368013"/>
    </source>
</evidence>
<keyword evidence="4 9" id="KW-0813">Transport</keyword>
<keyword evidence="5 9" id="KW-0963">Cytoplasm</keyword>
<sequence length="322" mass="35928">MNSVIYSHPLAAPHLLANNRLSPSYAAANPDPYQQAPAMSNRKRKASEEPDHDRMSTSPTASPSLSSRPFPAAHTPRHFKRTRTGAPTGRPLPLPRLLETLSAEEMRQLLQNVADQHPELQHEIVTKAPRPSIESTLSVLSKYEQSFKQAFPLGPRATSDYAYNRVRQHLTELIEALREYTPHFLPPHETQTMLSFNYLDAVTGIIHRLPDWDTYQNQRHKSDAYDEIAKAWALVIKESTKRAGGFHLQFGGWDQKLVEHNQKSGGRLEEAVNELKSAMGFAQQPPPGSGSGGVSEERASIRQALFSGTYGQQQLGVGPGRW</sequence>
<evidence type="ECO:0000256" key="6">
    <source>
        <dbReference type="ARBA" id="ARBA00022927"/>
    </source>
</evidence>
<dbReference type="EMBL" id="ML995820">
    <property type="protein sequence ID" value="KAF2771366.1"/>
    <property type="molecule type" value="Genomic_DNA"/>
</dbReference>
<feature type="compositionally biased region" description="Low complexity" evidence="10">
    <location>
        <begin position="56"/>
        <end position="67"/>
    </location>
</feature>
<dbReference type="PANTHER" id="PTHR28032">
    <property type="entry name" value="FI02826P"/>
    <property type="match status" value="1"/>
</dbReference>
<dbReference type="InterPro" id="IPR038422">
    <property type="entry name" value="Cut8/Sts1_sf"/>
</dbReference>
<feature type="compositionally biased region" description="Basic and acidic residues" evidence="10">
    <location>
        <begin position="46"/>
        <end position="55"/>
    </location>
</feature>
<comment type="subcellular location">
    <subcellularLocation>
        <location evidence="9">Cytoplasm</location>
    </subcellularLocation>
    <subcellularLocation>
        <location evidence="9">Nucleus</location>
    </subcellularLocation>
</comment>
<dbReference type="FunFam" id="1.20.58.1590:FF:000001">
    <property type="entry name" value="Tethering factor for nuclear proteasome STS1"/>
    <property type="match status" value="1"/>
</dbReference>
<dbReference type="GO" id="GO:0031965">
    <property type="term" value="C:nuclear membrane"/>
    <property type="evidence" value="ECO:0007669"/>
    <property type="project" value="TreeGrafter"/>
</dbReference>
<dbReference type="Pfam" id="PF08559">
    <property type="entry name" value="Cut8"/>
    <property type="match status" value="1"/>
</dbReference>